<dbReference type="AlphaFoldDB" id="A0A448TW98"/>
<sequence>MLNTISTKAYIATTEALRSGIQRFARDERGVTAIEYGLIAVAVAALIIAVFYNKAGFIHKLQDKFGELTSAISSTNANLAVE</sequence>
<dbReference type="RefSeq" id="WP_126600736.1">
    <property type="nucleotide sequence ID" value="NZ_LR134510.1"/>
</dbReference>
<dbReference type="EMBL" id="LR134510">
    <property type="protein sequence ID" value="VEJ10204.1"/>
    <property type="molecule type" value="Genomic_DNA"/>
</dbReference>
<evidence type="ECO:0000313" key="2">
    <source>
        <dbReference type="EMBL" id="VEJ10204.1"/>
    </source>
</evidence>
<feature type="transmembrane region" description="Helical" evidence="1">
    <location>
        <begin position="33"/>
        <end position="52"/>
    </location>
</feature>
<name>A0A448TW98_9PAST</name>
<keyword evidence="3" id="KW-1185">Reference proteome</keyword>
<evidence type="ECO:0000256" key="1">
    <source>
        <dbReference type="SAM" id="Phobius"/>
    </source>
</evidence>
<dbReference type="Proteomes" id="UP000279799">
    <property type="component" value="Chromosome"/>
</dbReference>
<dbReference type="InterPro" id="IPR007047">
    <property type="entry name" value="Flp_Fap"/>
</dbReference>
<dbReference type="KEGG" id="adp:NCTC12871_01714"/>
<dbReference type="OrthoDB" id="5690605at2"/>
<keyword evidence="1" id="KW-0472">Membrane</keyword>
<dbReference type="Pfam" id="PF04964">
    <property type="entry name" value="Flp_Fap"/>
    <property type="match status" value="1"/>
</dbReference>
<protein>
    <submittedName>
        <fullName evidence="2">Flp operon protein Flp1</fullName>
    </submittedName>
</protein>
<gene>
    <name evidence="2" type="ORF">NCTC12871_01714</name>
</gene>
<accession>A0A448TW98</accession>
<keyword evidence="1" id="KW-0812">Transmembrane</keyword>
<keyword evidence="1" id="KW-1133">Transmembrane helix</keyword>
<evidence type="ECO:0000313" key="3">
    <source>
        <dbReference type="Proteomes" id="UP000279799"/>
    </source>
</evidence>
<proteinExistence type="predicted"/>
<reference evidence="2 3" key="1">
    <citation type="submission" date="2018-12" db="EMBL/GenBank/DDBJ databases">
        <authorList>
            <consortium name="Pathogen Informatics"/>
        </authorList>
    </citation>
    <scope>NUCLEOTIDE SEQUENCE [LARGE SCALE GENOMIC DNA]</scope>
    <source>
        <strain evidence="2 3">NCTC12871</strain>
    </source>
</reference>
<organism evidence="2 3">
    <name type="scientific">Actinobacillus delphinicola</name>
    <dbReference type="NCBI Taxonomy" id="51161"/>
    <lineage>
        <taxon>Bacteria</taxon>
        <taxon>Pseudomonadati</taxon>
        <taxon>Pseudomonadota</taxon>
        <taxon>Gammaproteobacteria</taxon>
        <taxon>Pasteurellales</taxon>
        <taxon>Pasteurellaceae</taxon>
        <taxon>Actinobacillus</taxon>
    </lineage>
</organism>